<dbReference type="EMBL" id="OZ037944">
    <property type="protein sequence ID" value="CAL1694069.1"/>
    <property type="molecule type" value="Genomic_DNA"/>
</dbReference>
<dbReference type="SUPFAM" id="SSF52047">
    <property type="entry name" value="RNI-like"/>
    <property type="match status" value="1"/>
</dbReference>
<protein>
    <recommendedName>
        <fullName evidence="3">F-box domain-containing protein</fullName>
    </recommendedName>
</protein>
<name>A0ABP1CHB3_9APHY</name>
<dbReference type="InterPro" id="IPR032675">
    <property type="entry name" value="LRR_dom_sf"/>
</dbReference>
<evidence type="ECO:0000313" key="1">
    <source>
        <dbReference type="EMBL" id="CAL1694069.1"/>
    </source>
</evidence>
<keyword evidence="2" id="KW-1185">Reference proteome</keyword>
<dbReference type="Proteomes" id="UP001497453">
    <property type="component" value="Chromosome 1"/>
</dbReference>
<organism evidence="1 2">
    <name type="scientific">Somion occarium</name>
    <dbReference type="NCBI Taxonomy" id="3059160"/>
    <lineage>
        <taxon>Eukaryota</taxon>
        <taxon>Fungi</taxon>
        <taxon>Dikarya</taxon>
        <taxon>Basidiomycota</taxon>
        <taxon>Agaricomycotina</taxon>
        <taxon>Agaricomycetes</taxon>
        <taxon>Polyporales</taxon>
        <taxon>Cerrenaceae</taxon>
        <taxon>Somion</taxon>
    </lineage>
</organism>
<sequence>MTSTTVITAAEQDAIFLRPRPLVLSSGSFLLLPLLSHRVPLKPLPTEIWIQILAYVFADYDSEEPALLSENRKLSLLLVCKKLSDVALPLYYSHVHLVKPLALQRFTDVLLAADKKWDSIRRIPYSAPGRWVQTLDLSDMHVGLWTEAIQIDAFLTKLFPLLPFLSCLVLNPTVNLSRRAIDSLCNRDGNQNLRALKGIKLSSGSSSEVEPFLQVLRCCRNLEELTIVGSGIEAVQLSNASGHTPTVEVPEDFKPLVLLRLRKLALISMHTSPVMFALLHSPLPSLHHLTITPYDDVSIPTSLVPAFIDLHGSKLTSLHLYAHKSWPTMLFPSPTTLLHTCPKLYHLSLENPLPTLYICSIYPRHPLQILSLPRPNTEFLRVLESLLPKLPCLTTVRARDVRWLRKGMTSRAQEAGVQGELKEWKRRLGRRGIQVLDADWKSGVD</sequence>
<evidence type="ECO:0008006" key="3">
    <source>
        <dbReference type="Google" id="ProtNLM"/>
    </source>
</evidence>
<proteinExistence type="predicted"/>
<gene>
    <name evidence="1" type="ORF">GFSPODELE1_LOCUS142</name>
</gene>
<reference evidence="2" key="1">
    <citation type="submission" date="2024-04" db="EMBL/GenBank/DDBJ databases">
        <authorList>
            <person name="Shaw F."/>
            <person name="Minotto A."/>
        </authorList>
    </citation>
    <scope>NUCLEOTIDE SEQUENCE [LARGE SCALE GENOMIC DNA]</scope>
</reference>
<dbReference type="Gene3D" id="3.80.10.10">
    <property type="entry name" value="Ribonuclease Inhibitor"/>
    <property type="match status" value="1"/>
</dbReference>
<evidence type="ECO:0000313" key="2">
    <source>
        <dbReference type="Proteomes" id="UP001497453"/>
    </source>
</evidence>
<accession>A0ABP1CHB3</accession>